<dbReference type="InterPro" id="IPR003439">
    <property type="entry name" value="ABC_transporter-like_ATP-bd"/>
</dbReference>
<protein>
    <submittedName>
        <fullName evidence="6">ABC transporter, ATP-binding protein</fullName>
    </submittedName>
</protein>
<accession>A0A448ZZ85</accession>
<keyword evidence="4 6" id="KW-0067">ATP-binding</keyword>
<evidence type="ECO:0000313" key="6">
    <source>
        <dbReference type="EMBL" id="VEU56546.1"/>
    </source>
</evidence>
<dbReference type="CDD" id="cd03230">
    <property type="entry name" value="ABC_DR_subfamily_A"/>
    <property type="match status" value="1"/>
</dbReference>
<evidence type="ECO:0000256" key="3">
    <source>
        <dbReference type="ARBA" id="ARBA00022741"/>
    </source>
</evidence>
<dbReference type="InterPro" id="IPR017871">
    <property type="entry name" value="ABC_transporter-like_CS"/>
</dbReference>
<name>A0A448ZZ85_METSV</name>
<keyword evidence="2" id="KW-0813">Transport</keyword>
<evidence type="ECO:0000256" key="2">
    <source>
        <dbReference type="ARBA" id="ARBA00022448"/>
    </source>
</evidence>
<dbReference type="SUPFAM" id="SSF52540">
    <property type="entry name" value="P-loop containing nucleoside triphosphate hydrolases"/>
    <property type="match status" value="1"/>
</dbReference>
<dbReference type="InterPro" id="IPR050763">
    <property type="entry name" value="ABC_transporter_ATP-binding"/>
</dbReference>
<dbReference type="PANTHER" id="PTHR42711:SF5">
    <property type="entry name" value="ABC TRANSPORTER ATP-BINDING PROTEIN NATA"/>
    <property type="match status" value="1"/>
</dbReference>
<dbReference type="PROSITE" id="PS50893">
    <property type="entry name" value="ABC_TRANSPORTER_2"/>
    <property type="match status" value="1"/>
</dbReference>
<geneLocation type="plasmid" evidence="6">
    <name>2</name>
</geneLocation>
<reference evidence="6" key="1">
    <citation type="submission" date="2019-01" db="EMBL/GenBank/DDBJ databases">
        <authorList>
            <consortium name="Pathogen Informatics"/>
        </authorList>
    </citation>
    <scope>NUCLEOTIDE SEQUENCE [LARGE SCALE GENOMIC DNA]</scope>
    <source>
        <strain evidence="6">NCTC10113</strain>
    </source>
</reference>
<evidence type="ECO:0000259" key="5">
    <source>
        <dbReference type="PROSITE" id="PS50893"/>
    </source>
</evidence>
<keyword evidence="3" id="KW-0547">Nucleotide-binding</keyword>
<dbReference type="EMBL" id="LR214939">
    <property type="protein sequence ID" value="VEU56546.1"/>
    <property type="molecule type" value="Genomic_DNA"/>
</dbReference>
<dbReference type="GO" id="GO:0005524">
    <property type="term" value="F:ATP binding"/>
    <property type="evidence" value="ECO:0007669"/>
    <property type="project" value="UniProtKB-KW"/>
</dbReference>
<dbReference type="GO" id="GO:0016887">
    <property type="term" value="F:ATP hydrolysis activity"/>
    <property type="evidence" value="ECO:0007669"/>
    <property type="project" value="InterPro"/>
</dbReference>
<dbReference type="InterPro" id="IPR027417">
    <property type="entry name" value="P-loop_NTPase"/>
</dbReference>
<dbReference type="PANTHER" id="PTHR42711">
    <property type="entry name" value="ABC TRANSPORTER ATP-BINDING PROTEIN"/>
    <property type="match status" value="1"/>
</dbReference>
<sequence length="363" mass="41843">MSEEIKVTTEEKEISHAKAKNNRILNFFRNIKTNIKLGHEYTKLAKENEIEYHKPAEDDAISIQNITKLFISVTNVPFRALDNVSFTIKKGEFHGFIGNNGAGKTTTIRMILNYYRDGFGKIFINGINSKDKKAKEKIGYVPEISVFPKNLTIFEYLYYFARLSKMPKKDAIEKVKFLMQKYGFDEKIFNKSAEKLSSGQKKMILLIQALINDPDILIMDEPAANLDPSARIRFYEAVSEIHKQGKTILMSSHILSELERYIDSFTVLENGHVKDTGRVSDKLKNRKYNYKINSTNNQILYDFCKQNKITCLLSDDSLLLKIDSMKAKTKIFDFALENKVDITSFKENKISLNQIYFNTPNGE</sequence>
<dbReference type="Gene3D" id="3.40.50.300">
    <property type="entry name" value="P-loop containing nucleotide triphosphate hydrolases"/>
    <property type="match status" value="1"/>
</dbReference>
<evidence type="ECO:0000256" key="4">
    <source>
        <dbReference type="ARBA" id="ARBA00022840"/>
    </source>
</evidence>
<keyword evidence="6" id="KW-0614">Plasmid</keyword>
<dbReference type="AlphaFoldDB" id="A0A448ZZ85"/>
<dbReference type="RefSeq" id="WP_024544359.1">
    <property type="nucleotide sequence ID" value="NZ_BPLW01000001.1"/>
</dbReference>
<organism evidence="6">
    <name type="scientific">Metamycoplasma salivarium</name>
    <name type="common">Mycoplasma salivarium</name>
    <dbReference type="NCBI Taxonomy" id="2124"/>
    <lineage>
        <taxon>Bacteria</taxon>
        <taxon>Bacillati</taxon>
        <taxon>Mycoplasmatota</taxon>
        <taxon>Mycoplasmoidales</taxon>
        <taxon>Metamycoplasmataceae</taxon>
        <taxon>Metamycoplasma</taxon>
    </lineage>
</organism>
<feature type="domain" description="ABC transporter" evidence="5">
    <location>
        <begin position="61"/>
        <end position="295"/>
    </location>
</feature>
<dbReference type="PROSITE" id="PS00211">
    <property type="entry name" value="ABC_TRANSPORTER_1"/>
    <property type="match status" value="1"/>
</dbReference>
<dbReference type="Pfam" id="PF00005">
    <property type="entry name" value="ABC_tran"/>
    <property type="match status" value="1"/>
</dbReference>
<comment type="similarity">
    <text evidence="1">Belongs to the ABC transporter superfamily.</text>
</comment>
<gene>
    <name evidence="6" type="primary">ecsA_3</name>
    <name evidence="6" type="ORF">NCTC10113_01455</name>
</gene>
<evidence type="ECO:0000256" key="1">
    <source>
        <dbReference type="ARBA" id="ARBA00005417"/>
    </source>
</evidence>
<proteinExistence type="inferred from homology"/>
<dbReference type="InterPro" id="IPR003593">
    <property type="entry name" value="AAA+_ATPase"/>
</dbReference>
<dbReference type="SMART" id="SM00382">
    <property type="entry name" value="AAA"/>
    <property type="match status" value="1"/>
</dbReference>